<evidence type="ECO:0000256" key="4">
    <source>
        <dbReference type="ARBA" id="ARBA00022679"/>
    </source>
</evidence>
<dbReference type="AlphaFoldDB" id="A0A4Y7RTC2"/>
<protein>
    <submittedName>
        <fullName evidence="7">Cobalt-factor III methyltransferase</fullName>
        <ecNumber evidence="7">2.1.1.272</ecNumber>
    </submittedName>
</protein>
<dbReference type="InterPro" id="IPR014776">
    <property type="entry name" value="4pyrrole_Mease_sub2"/>
</dbReference>
<gene>
    <name evidence="7" type="ORF">Pmgp_01299</name>
</gene>
<sequence>MGIGPGGEDDLTRRAARAISEADLLVGYTTYLQLVQKMSCYHGQEMYTTGMTHEVDRVKYAAEAARRGLKVAVVSSGDAGVYGMAGLVLEVLEATGQVAQLEIIPGIPAANTAAALLGAPLMQDYATISLSDLLTPLPDILKRVEAAAAADFVIVLYNPRSNSRRDPWEQAVAVLKKHRQPNTPVGMVNKAGRAGESVKLTFLEQLDEHEPDMLTTVIVGNSRTRVKSGRMITPRGYLL</sequence>
<dbReference type="Gene3D" id="3.30.950.10">
    <property type="entry name" value="Methyltransferase, Cobalt-precorrin-4 Transmethylase, Domain 2"/>
    <property type="match status" value="1"/>
</dbReference>
<comment type="pathway">
    <text evidence="1">Cofactor biosynthesis; adenosylcobalamin biosynthesis.</text>
</comment>
<organism evidence="7 8">
    <name type="scientific">Pelotomaculum propionicicum</name>
    <dbReference type="NCBI Taxonomy" id="258475"/>
    <lineage>
        <taxon>Bacteria</taxon>
        <taxon>Bacillati</taxon>
        <taxon>Bacillota</taxon>
        <taxon>Clostridia</taxon>
        <taxon>Eubacteriales</taxon>
        <taxon>Desulfotomaculaceae</taxon>
        <taxon>Pelotomaculum</taxon>
    </lineage>
</organism>
<keyword evidence="8" id="KW-1185">Reference proteome</keyword>
<evidence type="ECO:0000256" key="1">
    <source>
        <dbReference type="ARBA" id="ARBA00004953"/>
    </source>
</evidence>
<evidence type="ECO:0000313" key="7">
    <source>
        <dbReference type="EMBL" id="TEB11932.1"/>
    </source>
</evidence>
<dbReference type="GO" id="GO:0032259">
    <property type="term" value="P:methylation"/>
    <property type="evidence" value="ECO:0007669"/>
    <property type="project" value="UniProtKB-KW"/>
</dbReference>
<dbReference type="GO" id="GO:0008168">
    <property type="term" value="F:methyltransferase activity"/>
    <property type="evidence" value="ECO:0007669"/>
    <property type="project" value="UniProtKB-KW"/>
</dbReference>
<dbReference type="InterPro" id="IPR035996">
    <property type="entry name" value="4pyrrol_Methylase_sf"/>
</dbReference>
<keyword evidence="5" id="KW-0949">S-adenosyl-L-methionine</keyword>
<dbReference type="Proteomes" id="UP000297597">
    <property type="component" value="Unassembled WGS sequence"/>
</dbReference>
<evidence type="ECO:0000256" key="3">
    <source>
        <dbReference type="ARBA" id="ARBA00022603"/>
    </source>
</evidence>
<dbReference type="EMBL" id="QFFZ01000010">
    <property type="protein sequence ID" value="TEB11932.1"/>
    <property type="molecule type" value="Genomic_DNA"/>
</dbReference>
<feature type="domain" description="Tetrapyrrole methylase" evidence="6">
    <location>
        <begin position="2"/>
        <end position="206"/>
    </location>
</feature>
<dbReference type="Pfam" id="PF00590">
    <property type="entry name" value="TP_methylase"/>
    <property type="match status" value="1"/>
</dbReference>
<reference evidence="7 8" key="1">
    <citation type="journal article" date="2018" name="Environ. Microbiol.">
        <title>Novel energy conservation strategies and behaviour of Pelotomaculum schinkii driving syntrophic propionate catabolism.</title>
        <authorList>
            <person name="Hidalgo-Ahumada C.A.P."/>
            <person name="Nobu M.K."/>
            <person name="Narihiro T."/>
            <person name="Tamaki H."/>
            <person name="Liu W.T."/>
            <person name="Kamagata Y."/>
            <person name="Stams A.J.M."/>
            <person name="Imachi H."/>
            <person name="Sousa D.Z."/>
        </authorList>
    </citation>
    <scope>NUCLEOTIDE SEQUENCE [LARGE SCALE GENOMIC DNA]</scope>
    <source>
        <strain evidence="7 8">MGP</strain>
    </source>
</reference>
<dbReference type="InterPro" id="IPR051810">
    <property type="entry name" value="Precorrin_MeTrfase"/>
</dbReference>
<evidence type="ECO:0000313" key="8">
    <source>
        <dbReference type="Proteomes" id="UP000297597"/>
    </source>
</evidence>
<proteinExistence type="predicted"/>
<evidence type="ECO:0000259" key="6">
    <source>
        <dbReference type="Pfam" id="PF00590"/>
    </source>
</evidence>
<keyword evidence="2" id="KW-0169">Cobalamin biosynthesis</keyword>
<keyword evidence="3 7" id="KW-0489">Methyltransferase</keyword>
<dbReference type="GO" id="GO:0009236">
    <property type="term" value="P:cobalamin biosynthetic process"/>
    <property type="evidence" value="ECO:0007669"/>
    <property type="project" value="UniProtKB-UniPathway"/>
</dbReference>
<dbReference type="CDD" id="cd11646">
    <property type="entry name" value="Precorrin_3B_C17_MT"/>
    <property type="match status" value="1"/>
</dbReference>
<dbReference type="EC" id="2.1.1.272" evidence="7"/>
<dbReference type="Gene3D" id="3.40.1010.10">
    <property type="entry name" value="Cobalt-precorrin-4 Transmethylase, Domain 1"/>
    <property type="match status" value="1"/>
</dbReference>
<dbReference type="InterPro" id="IPR014777">
    <property type="entry name" value="4pyrrole_Mease_sub1"/>
</dbReference>
<dbReference type="PANTHER" id="PTHR47036:SF1">
    <property type="entry name" value="COBALT-FACTOR III C(17)-METHYLTRANSFERASE-RELATED"/>
    <property type="match status" value="1"/>
</dbReference>
<dbReference type="UniPathway" id="UPA00148"/>
<name>A0A4Y7RTC2_9FIRM</name>
<evidence type="ECO:0000256" key="5">
    <source>
        <dbReference type="ARBA" id="ARBA00022691"/>
    </source>
</evidence>
<evidence type="ECO:0000256" key="2">
    <source>
        <dbReference type="ARBA" id="ARBA00022573"/>
    </source>
</evidence>
<accession>A0A4Y7RTC2</accession>
<dbReference type="InterPro" id="IPR000878">
    <property type="entry name" value="4pyrrol_Mease"/>
</dbReference>
<dbReference type="NCBIfam" id="TIGR01466">
    <property type="entry name" value="cobJ_cbiH"/>
    <property type="match status" value="1"/>
</dbReference>
<dbReference type="SUPFAM" id="SSF53790">
    <property type="entry name" value="Tetrapyrrole methylase"/>
    <property type="match status" value="1"/>
</dbReference>
<dbReference type="InterPro" id="IPR006363">
    <property type="entry name" value="Cbl_synth_CobJ/CibH_dom"/>
</dbReference>
<keyword evidence="4 7" id="KW-0808">Transferase</keyword>
<dbReference type="PANTHER" id="PTHR47036">
    <property type="entry name" value="COBALT-FACTOR III C(17)-METHYLTRANSFERASE-RELATED"/>
    <property type="match status" value="1"/>
</dbReference>
<dbReference type="RefSeq" id="WP_192902829.1">
    <property type="nucleotide sequence ID" value="NZ_QFFZ01000010.1"/>
</dbReference>
<comment type="caution">
    <text evidence="7">The sequence shown here is derived from an EMBL/GenBank/DDBJ whole genome shotgun (WGS) entry which is preliminary data.</text>
</comment>